<feature type="compositionally biased region" description="Pro residues" evidence="1">
    <location>
        <begin position="100"/>
        <end position="110"/>
    </location>
</feature>
<gene>
    <name evidence="4" type="ORF">FEF34_23635</name>
</gene>
<reference evidence="4 5" key="1">
    <citation type="submission" date="2019-05" db="EMBL/GenBank/DDBJ databases">
        <title>Streptomyces marianii sp. nov., a novel marine actinomycete from southern coast of India.</title>
        <authorList>
            <person name="Iniyan A.M."/>
            <person name="Wink J."/>
            <person name="Ramprasad E."/>
            <person name="Ramana C.V."/>
            <person name="Bunk B."/>
            <person name="Sproer C."/>
            <person name="Joseph F.-J.R.S."/>
            <person name="Vincent S.G.P."/>
        </authorList>
    </citation>
    <scope>NUCLEOTIDE SEQUENCE [LARGE SCALE GENOMIC DNA]</scope>
    <source>
        <strain evidence="4 5">ICN19</strain>
    </source>
</reference>
<dbReference type="Gene3D" id="3.90.550.10">
    <property type="entry name" value="Spore Coat Polysaccharide Biosynthesis Protein SpsA, Chain A"/>
    <property type="match status" value="1"/>
</dbReference>
<dbReference type="InterPro" id="IPR029044">
    <property type="entry name" value="Nucleotide-diphossugar_trans"/>
</dbReference>
<dbReference type="OrthoDB" id="2676521at2"/>
<evidence type="ECO:0000313" key="5">
    <source>
        <dbReference type="Proteomes" id="UP000305921"/>
    </source>
</evidence>
<evidence type="ECO:0000256" key="1">
    <source>
        <dbReference type="SAM" id="MobiDB-lite"/>
    </source>
</evidence>
<dbReference type="Pfam" id="PF22181">
    <property type="entry name" value="TarS_linker"/>
    <property type="match status" value="1"/>
</dbReference>
<accession>A0A5R9EBY5</accession>
<name>A0A5R9EBY5_9ACTN</name>
<dbReference type="CDD" id="cd00761">
    <property type="entry name" value="Glyco_tranf_GTA_type"/>
    <property type="match status" value="1"/>
</dbReference>
<dbReference type="GO" id="GO:0016740">
    <property type="term" value="F:transferase activity"/>
    <property type="evidence" value="ECO:0007669"/>
    <property type="project" value="UniProtKB-KW"/>
</dbReference>
<dbReference type="RefSeq" id="WP_138054931.1">
    <property type="nucleotide sequence ID" value="NZ_VAWE01000001.1"/>
</dbReference>
<feature type="domain" description="Glycosyltransferase 2-like" evidence="2">
    <location>
        <begin position="156"/>
        <end position="224"/>
    </location>
</feature>
<proteinExistence type="predicted"/>
<dbReference type="Proteomes" id="UP000305921">
    <property type="component" value="Unassembled WGS sequence"/>
</dbReference>
<feature type="compositionally biased region" description="Low complexity" evidence="1">
    <location>
        <begin position="111"/>
        <end position="134"/>
    </location>
</feature>
<keyword evidence="5" id="KW-1185">Reference proteome</keyword>
<feature type="region of interest" description="Disordered" evidence="1">
    <location>
        <begin position="61"/>
        <end position="153"/>
    </location>
</feature>
<dbReference type="InterPro" id="IPR001173">
    <property type="entry name" value="Glyco_trans_2-like"/>
</dbReference>
<evidence type="ECO:0000259" key="2">
    <source>
        <dbReference type="Pfam" id="PF00535"/>
    </source>
</evidence>
<dbReference type="EMBL" id="VAWE01000001">
    <property type="protein sequence ID" value="TLQ45594.1"/>
    <property type="molecule type" value="Genomic_DNA"/>
</dbReference>
<organism evidence="4 5">
    <name type="scientific">Streptomyces marianii</name>
    <dbReference type="NCBI Taxonomy" id="1817406"/>
    <lineage>
        <taxon>Bacteria</taxon>
        <taxon>Bacillati</taxon>
        <taxon>Actinomycetota</taxon>
        <taxon>Actinomycetes</taxon>
        <taxon>Kitasatosporales</taxon>
        <taxon>Streptomycetaceae</taxon>
        <taxon>Streptomyces</taxon>
    </lineage>
</organism>
<feature type="region of interest" description="Disordered" evidence="1">
    <location>
        <begin position="1"/>
        <end position="23"/>
    </location>
</feature>
<dbReference type="SUPFAM" id="SSF53448">
    <property type="entry name" value="Nucleotide-diphospho-sugar transferases"/>
    <property type="match status" value="1"/>
</dbReference>
<keyword evidence="4" id="KW-0808">Transferase</keyword>
<protein>
    <submittedName>
        <fullName evidence="4">Glycosyltransferase</fullName>
    </submittedName>
</protein>
<dbReference type="Pfam" id="PF00535">
    <property type="entry name" value="Glycos_transf_2"/>
    <property type="match status" value="1"/>
</dbReference>
<dbReference type="InterPro" id="IPR054028">
    <property type="entry name" value="TarS/TarP_linker"/>
</dbReference>
<dbReference type="AlphaFoldDB" id="A0A5R9EBY5"/>
<comment type="caution">
    <text evidence="4">The sequence shown here is derived from an EMBL/GenBank/DDBJ whole genome shotgun (WGS) entry which is preliminary data.</text>
</comment>
<feature type="domain" description="TarS/TarP linker" evidence="3">
    <location>
        <begin position="325"/>
        <end position="412"/>
    </location>
</feature>
<sequence length="581" mass="60646">MSSSSNAGIPAVPEDPDGTDAPDVTVVVAVREADRRGIGRCLESLAGQTIDATRIEVLVADGAPRPTEGGPRPSPTCVRRLPGDVEPGSPADGVHWLPAAEPPQDAPPAPSSSRPSSSRPSASPYGGGPTPSSGRLRAPSDATRSRAEPLSVERTGTLNQALARARGRYLFFLDAGELLGREALSRLVDAADDHGADVVCARVAGSGSGSGVFARTRHRVPLDEPGLPWELSTAKLFRREPLLRHGLRFAEDVPAGLAEQAFTLEALFRSRGVAVLADYDFRFAGVPGPRPGRRPGPEGSNSQVALTAAAGEPGGLEDLLRGTAAAMAVTARFTGPGPLGDGFHLRHFAHEGEVLTGPALLKAPEPVRRRVFAGVRRLVADHLGDAVLAGLRPGLRLRLSYVRAGDEAGLLSVLRYEAAHGVPPLRTDLVSADWRRTGTARHTLVVTARTPLPHLGALGVRPVRLTGSPEAGRILLRAASDGAGTEIEVRIPAEAFPPGLTRIGLSTVLPGTGHMAAVAPGTAARQAHGLRGLRPYRLDVCPDGADGLVVTVVPVGPRRAGRSQESPFRLVGRSPGPARYS</sequence>
<evidence type="ECO:0000259" key="3">
    <source>
        <dbReference type="Pfam" id="PF22181"/>
    </source>
</evidence>
<feature type="region of interest" description="Disordered" evidence="1">
    <location>
        <begin position="560"/>
        <end position="581"/>
    </location>
</feature>
<evidence type="ECO:0000313" key="4">
    <source>
        <dbReference type="EMBL" id="TLQ45594.1"/>
    </source>
</evidence>